<dbReference type="AlphaFoldDB" id="A0A9W9U1Z2"/>
<feature type="region of interest" description="Disordered" evidence="2">
    <location>
        <begin position="30"/>
        <end position="49"/>
    </location>
</feature>
<reference evidence="4" key="2">
    <citation type="journal article" date="2023" name="IMA Fungus">
        <title>Comparative genomic study of the Penicillium genus elucidates a diverse pangenome and 15 lateral gene transfer events.</title>
        <authorList>
            <person name="Petersen C."/>
            <person name="Sorensen T."/>
            <person name="Nielsen M.R."/>
            <person name="Sondergaard T.E."/>
            <person name="Sorensen J.L."/>
            <person name="Fitzpatrick D.A."/>
            <person name="Frisvad J.C."/>
            <person name="Nielsen K.L."/>
        </authorList>
    </citation>
    <scope>NUCLEOTIDE SEQUENCE</scope>
    <source>
        <strain evidence="4">IBT 21472</strain>
    </source>
</reference>
<sequence>MNASVPNSLPSTREFVDSLITELAFHTGTNVNELGQPNTQTASPKQTQNAFSGLPALQLARVKPLMLSLHCIFPNDLLPALDILDRGLVQRLVRADHVDDQDQTTDTASQNLSKNSLVSSGQAKIREDIFLVISASTSPRSVASSAFATQESEKGYEVRLHAWNCTCPTFALSAFRHLPSRLDSSTENRSHLMLRDRGETVVYPFGGTLTCATDRGSPPVCKHVLACVLFARCQGFFEVDGDGKSVVSMEELAGWCAGWGG</sequence>
<keyword evidence="5" id="KW-1185">Reference proteome</keyword>
<gene>
    <name evidence="4" type="ORF">N7476_009469</name>
</gene>
<keyword evidence="1" id="KW-0863">Zinc-finger</keyword>
<feature type="region of interest" description="Disordered" evidence="2">
    <location>
        <begin position="98"/>
        <end position="117"/>
    </location>
</feature>
<name>A0A9W9U1Z2_9EURO</name>
<evidence type="ECO:0000259" key="3">
    <source>
        <dbReference type="PROSITE" id="PS50966"/>
    </source>
</evidence>
<dbReference type="PROSITE" id="PS50966">
    <property type="entry name" value="ZF_SWIM"/>
    <property type="match status" value="1"/>
</dbReference>
<evidence type="ECO:0000256" key="1">
    <source>
        <dbReference type="PROSITE-ProRule" id="PRU00325"/>
    </source>
</evidence>
<keyword evidence="1" id="KW-0479">Metal-binding</keyword>
<dbReference type="EMBL" id="JAPZBO010000009">
    <property type="protein sequence ID" value="KAJ5302670.1"/>
    <property type="molecule type" value="Genomic_DNA"/>
</dbReference>
<organism evidence="4 5">
    <name type="scientific">Penicillium atrosanguineum</name>
    <dbReference type="NCBI Taxonomy" id="1132637"/>
    <lineage>
        <taxon>Eukaryota</taxon>
        <taxon>Fungi</taxon>
        <taxon>Dikarya</taxon>
        <taxon>Ascomycota</taxon>
        <taxon>Pezizomycotina</taxon>
        <taxon>Eurotiomycetes</taxon>
        <taxon>Eurotiomycetidae</taxon>
        <taxon>Eurotiales</taxon>
        <taxon>Aspergillaceae</taxon>
        <taxon>Penicillium</taxon>
    </lineage>
</organism>
<feature type="domain" description="SWIM-type" evidence="3">
    <location>
        <begin position="156"/>
        <end position="232"/>
    </location>
</feature>
<comment type="caution">
    <text evidence="4">The sequence shown here is derived from an EMBL/GenBank/DDBJ whole genome shotgun (WGS) entry which is preliminary data.</text>
</comment>
<dbReference type="Proteomes" id="UP001147746">
    <property type="component" value="Unassembled WGS sequence"/>
</dbReference>
<evidence type="ECO:0000313" key="4">
    <source>
        <dbReference type="EMBL" id="KAJ5302670.1"/>
    </source>
</evidence>
<keyword evidence="1" id="KW-0862">Zinc</keyword>
<proteinExistence type="predicted"/>
<reference evidence="4" key="1">
    <citation type="submission" date="2022-12" db="EMBL/GenBank/DDBJ databases">
        <authorList>
            <person name="Petersen C."/>
        </authorList>
    </citation>
    <scope>NUCLEOTIDE SEQUENCE</scope>
    <source>
        <strain evidence="4">IBT 21472</strain>
    </source>
</reference>
<dbReference type="InterPro" id="IPR007527">
    <property type="entry name" value="Znf_SWIM"/>
</dbReference>
<feature type="compositionally biased region" description="Polar residues" evidence="2">
    <location>
        <begin position="108"/>
        <end position="117"/>
    </location>
</feature>
<dbReference type="GO" id="GO:0008270">
    <property type="term" value="F:zinc ion binding"/>
    <property type="evidence" value="ECO:0007669"/>
    <property type="project" value="UniProtKB-KW"/>
</dbReference>
<evidence type="ECO:0000313" key="5">
    <source>
        <dbReference type="Proteomes" id="UP001147746"/>
    </source>
</evidence>
<protein>
    <recommendedName>
        <fullName evidence="3">SWIM-type domain-containing protein</fullName>
    </recommendedName>
</protein>
<evidence type="ECO:0000256" key="2">
    <source>
        <dbReference type="SAM" id="MobiDB-lite"/>
    </source>
</evidence>
<accession>A0A9W9U1Z2</accession>